<feature type="non-terminal residue" evidence="1">
    <location>
        <position position="1"/>
    </location>
</feature>
<dbReference type="Proteomes" id="UP000230304">
    <property type="component" value="Unassembled WGS sequence"/>
</dbReference>
<gene>
    <name evidence="1" type="ORF">COS26_03025</name>
</gene>
<dbReference type="AlphaFoldDB" id="A0A2M7D760"/>
<protein>
    <submittedName>
        <fullName evidence="1">AMMECR1 domain-containing protein</fullName>
    </submittedName>
</protein>
<dbReference type="SUPFAM" id="SSF143447">
    <property type="entry name" value="AMMECR1-like"/>
    <property type="match status" value="1"/>
</dbReference>
<evidence type="ECO:0000313" key="1">
    <source>
        <dbReference type="EMBL" id="PIV41839.1"/>
    </source>
</evidence>
<dbReference type="InterPro" id="IPR036071">
    <property type="entry name" value="AMMECR1_dom_sf"/>
</dbReference>
<reference evidence="2" key="1">
    <citation type="submission" date="2017-09" db="EMBL/GenBank/DDBJ databases">
        <title>Depth-based differentiation of microbial function through sediment-hosted aquifers and enrichment of novel symbionts in the deep terrestrial subsurface.</title>
        <authorList>
            <person name="Probst A.J."/>
            <person name="Ladd B."/>
            <person name="Jarett J.K."/>
            <person name="Geller-Mcgrath D.E."/>
            <person name="Sieber C.M.K."/>
            <person name="Emerson J.B."/>
            <person name="Anantharaman K."/>
            <person name="Thomas B.C."/>
            <person name="Malmstrom R."/>
            <person name="Stieglmeier M."/>
            <person name="Klingl A."/>
            <person name="Woyke T."/>
            <person name="Ryan C.M."/>
            <person name="Banfield J.F."/>
        </authorList>
    </citation>
    <scope>NUCLEOTIDE SEQUENCE [LARGE SCALE GENOMIC DNA]</scope>
</reference>
<accession>A0A2M7D760</accession>
<dbReference type="EMBL" id="PEUA01000066">
    <property type="protein sequence ID" value="PIV41839.1"/>
    <property type="molecule type" value="Genomic_DNA"/>
</dbReference>
<evidence type="ECO:0000313" key="2">
    <source>
        <dbReference type="Proteomes" id="UP000230304"/>
    </source>
</evidence>
<organism evidence="1 2">
    <name type="scientific">Candidatus Nealsonbacteria bacterium CG02_land_8_20_14_3_00_40_11</name>
    <dbReference type="NCBI Taxonomy" id="1974700"/>
    <lineage>
        <taxon>Bacteria</taxon>
        <taxon>Candidatus Nealsoniibacteriota</taxon>
    </lineage>
</organism>
<sequence length="46" mass="5169">GLLLPDLDGVDTAEQQLNIACLKGGINPEKEKTFIYKFTVEKYNIQ</sequence>
<proteinExistence type="predicted"/>
<name>A0A2M7D760_9BACT</name>
<comment type="caution">
    <text evidence="1">The sequence shown here is derived from an EMBL/GenBank/DDBJ whole genome shotgun (WGS) entry which is preliminary data.</text>
</comment>